<dbReference type="InterPro" id="IPR008780">
    <property type="entry name" value="Plasmodium_Vir"/>
</dbReference>
<dbReference type="VEuPathDB" id="PlasmoDB:PVPAM_000008400"/>
<dbReference type="EMBL" id="LT615242">
    <property type="protein sequence ID" value="SCO65531.1"/>
    <property type="molecule type" value="Genomic_DNA"/>
</dbReference>
<dbReference type="VEuPathDB" id="PlasmoDB:PVW1_140086800"/>
<accession>A0A1G4GSH8</accession>
<evidence type="ECO:0000313" key="1">
    <source>
        <dbReference type="EMBL" id="SCO65531.1"/>
    </source>
</evidence>
<dbReference type="Pfam" id="PF05795">
    <property type="entry name" value="Plasmodium_Vir"/>
    <property type="match status" value="1"/>
</dbReference>
<reference evidence="1 2" key="1">
    <citation type="submission" date="2016-07" db="EMBL/GenBank/DDBJ databases">
        <authorList>
            <consortium name="Pathogen Informatics"/>
        </authorList>
    </citation>
    <scope>NUCLEOTIDE SEQUENCE [LARGE SCALE GENOMIC DNA]</scope>
</reference>
<sequence length="349" mass="39860">MGSSKDDDYYDIVHLFPTGKDRFDISNISDNYEYLKLCNSFGPTDINEGLVFINPCMNVVSYIKDNYTKCPMKDERDCCKYLNYSINDVLKNNRSHHYNEETFIKAYNILVEELSKCINSIKVIDNNVFNNVKKLSNIYYKFNNHIKIINENQTTDCQHLSHIVQSYLNIKNTCKGDTNNFCDAVDKFKKDYLSKISHVKCKNAVYDLDSFLLLDHTKPLSFEEEAEEGQDKTKVVEGVGEGGIGTEEAARLRPVELLDVDKNGDPSNHNASNPVRTITYTSLGLVLPLATLYRLTPLGLWVNTKILGKNKLMDNMKKNHYELLLNDVRNGDMSLNDTTYSISYNSAAK</sequence>
<dbReference type="VEuPathDB" id="PlasmoDB:PVP01_0004840"/>
<organism evidence="1 2">
    <name type="scientific">Plasmodium vivax</name>
    <name type="common">malaria parasite P. vivax</name>
    <dbReference type="NCBI Taxonomy" id="5855"/>
    <lineage>
        <taxon>Eukaryota</taxon>
        <taxon>Sar</taxon>
        <taxon>Alveolata</taxon>
        <taxon>Apicomplexa</taxon>
        <taxon>Aconoidasida</taxon>
        <taxon>Haemosporida</taxon>
        <taxon>Plasmodiidae</taxon>
        <taxon>Plasmodium</taxon>
        <taxon>Plasmodium (Plasmodium)</taxon>
    </lineage>
</organism>
<evidence type="ECO:0000313" key="2">
    <source>
        <dbReference type="Proteomes" id="UP000196402"/>
    </source>
</evidence>
<dbReference type="AlphaFoldDB" id="A0A1G4GSH8"/>
<protein>
    <submittedName>
        <fullName evidence="1">Vir protein, putative</fullName>
    </submittedName>
</protein>
<dbReference type="Proteomes" id="UP000196402">
    <property type="component" value="Chromosome 4"/>
</dbReference>
<dbReference type="VEuPathDB" id="PlasmoDB:PVX_009595"/>
<proteinExistence type="predicted"/>
<name>A0A1G4GSH8_PLAVI</name>
<gene>
    <name evidence="1" type="ORF">PVT01_040005000</name>
</gene>